<dbReference type="RefSeq" id="WP_080804531.1">
    <property type="nucleotide sequence ID" value="NZ_LT828547.1"/>
</dbReference>
<dbReference type="Pfam" id="PF17761">
    <property type="entry name" value="DUF1016_N"/>
    <property type="match status" value="1"/>
</dbReference>
<dbReference type="AlphaFoldDB" id="A0A1W1H6U8"/>
<proteinExistence type="predicted"/>
<evidence type="ECO:0000313" key="3">
    <source>
        <dbReference type="Proteomes" id="UP000191931"/>
    </source>
</evidence>
<keyword evidence="3" id="KW-1185">Reference proteome</keyword>
<protein>
    <recommendedName>
        <fullName evidence="1">YhcG N-terminal domain-containing protein</fullName>
    </recommendedName>
</protein>
<dbReference type="PANTHER" id="PTHR30547">
    <property type="entry name" value="UNCHARACTERIZED PROTEIN YHCG-RELATED"/>
    <property type="match status" value="1"/>
</dbReference>
<sequence length="242" mass="28213">MNKSLITDKDYYFFINDIKSRIKNAQIKAAVSVNQAFLNLYWDMAAQIVEKQKHTSWGDGFLKQLSKDLQSEFPDIKGFSLRNLKYMRQWFLFWSQDSLIGQQLVAQIPWGHNLIIMSKTQNHDQALFYVQKTIQNIFLFHLLKTNDVHEQISGATNGSTVNMLSKDGVEWVKFRMPPQKLGILHIIQKVLCTFRNSIPEKRAFCSGKCKLGNEGCQKLIDDFTQITNEHYKRYPIAKTNER</sequence>
<dbReference type="InterPro" id="IPR041527">
    <property type="entry name" value="YhcG_N"/>
</dbReference>
<organism evidence="2 3">
    <name type="scientific">Desulfamplus magnetovallimortis</name>
    <dbReference type="NCBI Taxonomy" id="1246637"/>
    <lineage>
        <taxon>Bacteria</taxon>
        <taxon>Pseudomonadati</taxon>
        <taxon>Thermodesulfobacteriota</taxon>
        <taxon>Desulfobacteria</taxon>
        <taxon>Desulfobacterales</taxon>
        <taxon>Desulfobacteraceae</taxon>
        <taxon>Desulfamplus</taxon>
    </lineage>
</organism>
<reference evidence="2 3" key="1">
    <citation type="submission" date="2017-03" db="EMBL/GenBank/DDBJ databases">
        <authorList>
            <person name="Afonso C.L."/>
            <person name="Miller P.J."/>
            <person name="Scott M.A."/>
            <person name="Spackman E."/>
            <person name="Goraichik I."/>
            <person name="Dimitrov K.M."/>
            <person name="Suarez D.L."/>
            <person name="Swayne D.E."/>
        </authorList>
    </citation>
    <scope>NUCLEOTIDE SEQUENCE [LARGE SCALE GENOMIC DNA]</scope>
    <source>
        <strain evidence="2">PRJEB14757</strain>
    </source>
</reference>
<evidence type="ECO:0000259" key="1">
    <source>
        <dbReference type="Pfam" id="PF17761"/>
    </source>
</evidence>
<name>A0A1W1H6U8_9BACT</name>
<dbReference type="PANTHER" id="PTHR30547:SF0">
    <property type="entry name" value="BLR8175 PROTEIN"/>
    <property type="match status" value="1"/>
</dbReference>
<gene>
    <name evidence="2" type="ORF">MTBBW1_1270029</name>
</gene>
<evidence type="ECO:0000313" key="2">
    <source>
        <dbReference type="EMBL" id="SLM28179.1"/>
    </source>
</evidence>
<accession>A0A1W1H6U8</accession>
<dbReference type="Proteomes" id="UP000191931">
    <property type="component" value="Unassembled WGS sequence"/>
</dbReference>
<dbReference type="EMBL" id="FWEV01000032">
    <property type="protein sequence ID" value="SLM28179.1"/>
    <property type="molecule type" value="Genomic_DNA"/>
</dbReference>
<dbReference type="OrthoDB" id="9801263at2"/>
<dbReference type="STRING" id="1246637.MTBBW1_1270029"/>
<feature type="domain" description="YhcG N-terminal" evidence="1">
    <location>
        <begin position="17"/>
        <end position="139"/>
    </location>
</feature>
<dbReference type="InterPro" id="IPR053148">
    <property type="entry name" value="PD-DEXK-like_domain"/>
</dbReference>